<proteinExistence type="inferred from homology"/>
<dbReference type="Proteomes" id="UP000035740">
    <property type="component" value="Unassembled WGS sequence"/>
</dbReference>
<dbReference type="OrthoDB" id="1431247at2759"/>
<evidence type="ECO:0000259" key="4">
    <source>
        <dbReference type="PROSITE" id="PS01031"/>
    </source>
</evidence>
<dbReference type="AlphaFoldDB" id="A0A0J7YP12"/>
<feature type="domain" description="SHSP" evidence="4">
    <location>
        <begin position="7"/>
        <end position="134"/>
    </location>
</feature>
<dbReference type="SUPFAM" id="SSF49764">
    <property type="entry name" value="HSP20-like chaperones"/>
    <property type="match status" value="1"/>
</dbReference>
<dbReference type="PROSITE" id="PS01031">
    <property type="entry name" value="SHSP"/>
    <property type="match status" value="1"/>
</dbReference>
<feature type="non-terminal residue" evidence="5">
    <location>
        <position position="1"/>
    </location>
</feature>
<keyword evidence="1" id="KW-0346">Stress response</keyword>
<dbReference type="EMBL" id="KQ111148">
    <property type="protein sequence ID" value="KMS65297.1"/>
    <property type="molecule type" value="Genomic_DNA"/>
</dbReference>
<reference evidence="5 6" key="1">
    <citation type="journal article" date="2014" name="Nature">
        <title>The genome of the recently domesticated crop plant sugar beet (Beta vulgaris).</title>
        <authorList>
            <person name="Dohm J.C."/>
            <person name="Minoche A.E."/>
            <person name="Holtgrawe D."/>
            <person name="Capella-Gutierrez S."/>
            <person name="Zakrzewski F."/>
            <person name="Tafer H."/>
            <person name="Rupp O."/>
            <person name="Sorensen T.R."/>
            <person name="Stracke R."/>
            <person name="Reinhardt R."/>
            <person name="Goesmann A."/>
            <person name="Kraft T."/>
            <person name="Schulz B."/>
            <person name="Stadler P.F."/>
            <person name="Schmidt T."/>
            <person name="Gabaldon T."/>
            <person name="Lehrach H."/>
            <person name="Weisshaar B."/>
            <person name="Himmelbauer H."/>
        </authorList>
    </citation>
    <scope>NUCLEOTIDE SEQUENCE [LARGE SCALE GENOMIC DNA]</scope>
    <source>
        <tissue evidence="5">Taproot</tissue>
    </source>
</reference>
<comment type="similarity">
    <text evidence="2 3">Belongs to the small heat shock protein (HSP20) family.</text>
</comment>
<keyword evidence="6" id="KW-1185">Reference proteome</keyword>
<evidence type="ECO:0000256" key="2">
    <source>
        <dbReference type="PROSITE-ProRule" id="PRU00285"/>
    </source>
</evidence>
<dbReference type="PANTHER" id="PTHR46733">
    <property type="entry name" value="26.5 KDA HEAT SHOCK PROTEIN, MITOCHONDRIAL"/>
    <property type="match status" value="1"/>
</dbReference>
<dbReference type="InterPro" id="IPR008978">
    <property type="entry name" value="HSP20-like_chaperone"/>
</dbReference>
<evidence type="ECO:0000313" key="5">
    <source>
        <dbReference type="EMBL" id="KMS65297.1"/>
    </source>
</evidence>
<name>A0A0J7YP12_BETVV</name>
<dbReference type="PANTHER" id="PTHR46733:SF4">
    <property type="entry name" value="HEAT SHOCK PROTEIN 21, CHLOROPLASTIC"/>
    <property type="match status" value="1"/>
</dbReference>
<dbReference type="InterPro" id="IPR002068">
    <property type="entry name" value="A-crystallin/Hsp20_dom"/>
</dbReference>
<gene>
    <name evidence="5" type="ORF">BVRB_037410</name>
</gene>
<dbReference type="Gramene" id="KMS65297">
    <property type="protein sequence ID" value="KMS65297"/>
    <property type="gene ID" value="BVRB_037410"/>
</dbReference>
<dbReference type="GO" id="GO:0009408">
    <property type="term" value="P:response to heat"/>
    <property type="evidence" value="ECO:0007669"/>
    <property type="project" value="InterPro"/>
</dbReference>
<sequence>GAPYTDDSSQPFSPSLKGDIYEKDDMYMLRLEVPGVHKDNIKIYLTDVNLLKVVVNFKGNEQASSAAEAKKKRENNIEENRTIWSDRHYGTVTFQQRLPPNLDLEKIEVTSKNGMLYFKLPKKATSTPKPIKIH</sequence>
<evidence type="ECO:0000256" key="1">
    <source>
        <dbReference type="ARBA" id="ARBA00023016"/>
    </source>
</evidence>
<dbReference type="InterPro" id="IPR044587">
    <property type="entry name" value="HSP21-like"/>
</dbReference>
<dbReference type="CDD" id="cd06464">
    <property type="entry name" value="ACD_sHsps-like"/>
    <property type="match status" value="1"/>
</dbReference>
<dbReference type="Pfam" id="PF00011">
    <property type="entry name" value="HSP20"/>
    <property type="match status" value="1"/>
</dbReference>
<evidence type="ECO:0000313" key="6">
    <source>
        <dbReference type="Proteomes" id="UP000035740"/>
    </source>
</evidence>
<evidence type="ECO:0000256" key="3">
    <source>
        <dbReference type="RuleBase" id="RU003616"/>
    </source>
</evidence>
<dbReference type="Gene3D" id="2.60.40.790">
    <property type="match status" value="1"/>
</dbReference>
<accession>A0A0J7YP12</accession>
<protein>
    <recommendedName>
        <fullName evidence="4">SHSP domain-containing protein</fullName>
    </recommendedName>
</protein>
<organism evidence="5 6">
    <name type="scientific">Beta vulgaris subsp. vulgaris</name>
    <name type="common">Beet</name>
    <dbReference type="NCBI Taxonomy" id="3555"/>
    <lineage>
        <taxon>Eukaryota</taxon>
        <taxon>Viridiplantae</taxon>
        <taxon>Streptophyta</taxon>
        <taxon>Embryophyta</taxon>
        <taxon>Tracheophyta</taxon>
        <taxon>Spermatophyta</taxon>
        <taxon>Magnoliopsida</taxon>
        <taxon>eudicotyledons</taxon>
        <taxon>Gunneridae</taxon>
        <taxon>Pentapetalae</taxon>
        <taxon>Caryophyllales</taxon>
        <taxon>Chenopodiaceae</taxon>
        <taxon>Betoideae</taxon>
        <taxon>Beta</taxon>
    </lineage>
</organism>